<evidence type="ECO:0000256" key="8">
    <source>
        <dbReference type="ARBA" id="ARBA00023012"/>
    </source>
</evidence>
<dbReference type="SUPFAM" id="SSF55874">
    <property type="entry name" value="ATPase domain of HSP90 chaperone/DNA topoisomerase II/histidine kinase"/>
    <property type="match status" value="1"/>
</dbReference>
<dbReference type="PANTHER" id="PTHR43065:SF10">
    <property type="entry name" value="PEROXIDE STRESS-ACTIVATED HISTIDINE KINASE MAK3"/>
    <property type="match status" value="1"/>
</dbReference>
<keyword evidence="5" id="KW-0547">Nucleotide-binding</keyword>
<dbReference type="InterPro" id="IPR005467">
    <property type="entry name" value="His_kinase_dom"/>
</dbReference>
<dbReference type="SUPFAM" id="SSF55785">
    <property type="entry name" value="PYP-like sensor domain (PAS domain)"/>
    <property type="match status" value="1"/>
</dbReference>
<dbReference type="SMART" id="SM00387">
    <property type="entry name" value="HATPase_c"/>
    <property type="match status" value="1"/>
</dbReference>
<evidence type="ECO:0000256" key="2">
    <source>
        <dbReference type="ARBA" id="ARBA00012438"/>
    </source>
</evidence>
<feature type="transmembrane region" description="Helical" evidence="10">
    <location>
        <begin position="68"/>
        <end position="90"/>
    </location>
</feature>
<dbReference type="SMART" id="SM00388">
    <property type="entry name" value="HisKA"/>
    <property type="match status" value="1"/>
</dbReference>
<keyword evidence="4" id="KW-0808">Transferase</keyword>
<dbReference type="GO" id="GO:0000155">
    <property type="term" value="F:phosphorelay sensor kinase activity"/>
    <property type="evidence" value="ECO:0007669"/>
    <property type="project" value="InterPro"/>
</dbReference>
<feature type="transmembrane region" description="Helical" evidence="10">
    <location>
        <begin position="176"/>
        <end position="194"/>
    </location>
</feature>
<comment type="caution">
    <text evidence="13">The sequence shown here is derived from an EMBL/GenBank/DDBJ whole genome shotgun (WGS) entry which is preliminary data.</text>
</comment>
<feature type="transmembrane region" description="Helical" evidence="10">
    <location>
        <begin position="96"/>
        <end position="116"/>
    </location>
</feature>
<name>A0A2W5T776_9BACT</name>
<keyword evidence="10" id="KW-0812">Transmembrane</keyword>
<dbReference type="InterPro" id="IPR036097">
    <property type="entry name" value="HisK_dim/P_sf"/>
</dbReference>
<dbReference type="Pfam" id="PF25323">
    <property type="entry name" value="6TM_PilS"/>
    <property type="match status" value="1"/>
</dbReference>
<dbReference type="InterPro" id="IPR035965">
    <property type="entry name" value="PAS-like_dom_sf"/>
</dbReference>
<dbReference type="SMART" id="SM00091">
    <property type="entry name" value="PAS"/>
    <property type="match status" value="1"/>
</dbReference>
<dbReference type="PROSITE" id="PS50109">
    <property type="entry name" value="HIS_KIN"/>
    <property type="match status" value="1"/>
</dbReference>
<dbReference type="Pfam" id="PF00512">
    <property type="entry name" value="HisKA"/>
    <property type="match status" value="1"/>
</dbReference>
<feature type="region of interest" description="Disordered" evidence="9">
    <location>
        <begin position="1"/>
        <end position="22"/>
    </location>
</feature>
<keyword evidence="3" id="KW-0597">Phosphoprotein</keyword>
<feature type="domain" description="PAS" evidence="12">
    <location>
        <begin position="220"/>
        <end position="261"/>
    </location>
</feature>
<evidence type="ECO:0000256" key="10">
    <source>
        <dbReference type="SAM" id="Phobius"/>
    </source>
</evidence>
<evidence type="ECO:0000256" key="4">
    <source>
        <dbReference type="ARBA" id="ARBA00022679"/>
    </source>
</evidence>
<evidence type="ECO:0000313" key="13">
    <source>
        <dbReference type="EMBL" id="PZR11400.1"/>
    </source>
</evidence>
<evidence type="ECO:0000256" key="5">
    <source>
        <dbReference type="ARBA" id="ARBA00022741"/>
    </source>
</evidence>
<dbReference type="EC" id="2.7.13.3" evidence="2"/>
<gene>
    <name evidence="13" type="ORF">DI536_17380</name>
</gene>
<feature type="transmembrane region" description="Helical" evidence="10">
    <location>
        <begin position="123"/>
        <end position="156"/>
    </location>
</feature>
<dbReference type="Gene3D" id="1.10.287.130">
    <property type="match status" value="1"/>
</dbReference>
<keyword evidence="10" id="KW-0472">Membrane</keyword>
<organism evidence="13 14">
    <name type="scientific">Archangium gephyra</name>
    <dbReference type="NCBI Taxonomy" id="48"/>
    <lineage>
        <taxon>Bacteria</taxon>
        <taxon>Pseudomonadati</taxon>
        <taxon>Myxococcota</taxon>
        <taxon>Myxococcia</taxon>
        <taxon>Myxococcales</taxon>
        <taxon>Cystobacterineae</taxon>
        <taxon>Archangiaceae</taxon>
        <taxon>Archangium</taxon>
    </lineage>
</organism>
<evidence type="ECO:0000259" key="11">
    <source>
        <dbReference type="PROSITE" id="PS50109"/>
    </source>
</evidence>
<dbReference type="InterPro" id="IPR013656">
    <property type="entry name" value="PAS_4"/>
</dbReference>
<feature type="transmembrane region" description="Helical" evidence="10">
    <location>
        <begin position="32"/>
        <end position="56"/>
    </location>
</feature>
<dbReference type="CDD" id="cd00075">
    <property type="entry name" value="HATPase"/>
    <property type="match status" value="1"/>
</dbReference>
<keyword evidence="7" id="KW-0067">ATP-binding</keyword>
<dbReference type="Proteomes" id="UP000249061">
    <property type="component" value="Unassembled WGS sequence"/>
</dbReference>
<keyword evidence="8" id="KW-0902">Two-component regulatory system</keyword>
<evidence type="ECO:0000256" key="6">
    <source>
        <dbReference type="ARBA" id="ARBA00022777"/>
    </source>
</evidence>
<dbReference type="PRINTS" id="PR00344">
    <property type="entry name" value="BCTRLSENSOR"/>
</dbReference>
<dbReference type="SUPFAM" id="SSF47384">
    <property type="entry name" value="Homodimeric domain of signal transducing histidine kinase"/>
    <property type="match status" value="1"/>
</dbReference>
<dbReference type="PANTHER" id="PTHR43065">
    <property type="entry name" value="SENSOR HISTIDINE KINASE"/>
    <property type="match status" value="1"/>
</dbReference>
<dbReference type="InterPro" id="IPR003661">
    <property type="entry name" value="HisK_dim/P_dom"/>
</dbReference>
<evidence type="ECO:0000256" key="3">
    <source>
        <dbReference type="ARBA" id="ARBA00022553"/>
    </source>
</evidence>
<keyword evidence="10" id="KW-1133">Transmembrane helix</keyword>
<dbReference type="CDD" id="cd00082">
    <property type="entry name" value="HisKA"/>
    <property type="match status" value="1"/>
</dbReference>
<evidence type="ECO:0000313" key="14">
    <source>
        <dbReference type="Proteomes" id="UP000249061"/>
    </source>
</evidence>
<dbReference type="InterPro" id="IPR004358">
    <property type="entry name" value="Sig_transdc_His_kin-like_C"/>
</dbReference>
<evidence type="ECO:0000256" key="7">
    <source>
        <dbReference type="ARBA" id="ARBA00022840"/>
    </source>
</evidence>
<dbReference type="InterPro" id="IPR000014">
    <property type="entry name" value="PAS"/>
</dbReference>
<feature type="domain" description="Histidine kinase" evidence="11">
    <location>
        <begin position="335"/>
        <end position="539"/>
    </location>
</feature>
<dbReference type="Pfam" id="PF02518">
    <property type="entry name" value="HATPase_c"/>
    <property type="match status" value="1"/>
</dbReference>
<accession>A0A2W5T776</accession>
<reference evidence="13 14" key="1">
    <citation type="submission" date="2017-08" db="EMBL/GenBank/DDBJ databases">
        <title>Infants hospitalized years apart are colonized by the same room-sourced microbial strains.</title>
        <authorList>
            <person name="Brooks B."/>
            <person name="Olm M.R."/>
            <person name="Firek B.A."/>
            <person name="Baker R."/>
            <person name="Thomas B.C."/>
            <person name="Morowitz M.J."/>
            <person name="Banfield J.F."/>
        </authorList>
    </citation>
    <scope>NUCLEOTIDE SEQUENCE [LARGE SCALE GENOMIC DNA]</scope>
    <source>
        <strain evidence="13">S2_003_000_R2_14</strain>
    </source>
</reference>
<evidence type="ECO:0000259" key="12">
    <source>
        <dbReference type="PROSITE" id="PS50112"/>
    </source>
</evidence>
<protein>
    <recommendedName>
        <fullName evidence="2">histidine kinase</fullName>
        <ecNumber evidence="2">2.7.13.3</ecNumber>
    </recommendedName>
</protein>
<dbReference type="InterPro" id="IPR036890">
    <property type="entry name" value="HATPase_C_sf"/>
</dbReference>
<dbReference type="EMBL" id="QFQP01000014">
    <property type="protein sequence ID" value="PZR11400.1"/>
    <property type="molecule type" value="Genomic_DNA"/>
</dbReference>
<sequence>MASSSRCTCRSSASPVPSSSSAATAPDLRVRLLWLTIFRTIVTTLIMGGLALQLIGEHTRAELSLGDVASFGLIGASYVFTLINGVLLRAGRVGNGAAWVQIPFDVLLAGAVVFVTGGARSPFAFLFLVSIIGAAVLLGTRGAVAGLVGAALGYSLVVGWQLSSAAYLDRRLVSEVGVQLLAQLLIAVLAGYVGEQLSRTGGSLSARERDLRALTVLQNEIVRAMPSGLLTSDAYGHVSFANPAAEAIFGVPSPAMLGNSLDEIIPGAIGAPRGRRIERRVQTPRGELILGLSVTPLAGGEGLLVVFQDLTELRRVETELERIDHLATLGRLSAQLAHEIRNPLAAMRGSAQMLASDGAGGPSERLARLIVRESDRLAELVEGYLKLARPPPPQLAPTRLDAVVRETLELLRSDPAFAAVPVEEWVAPVSAMCDAAQVRQVLINLLRNAAHAVQPSRGRLRVVVDSRDGVPTVEVWDSAGAIAPEDLSRIFEPFFSRSRGGSGLGLSTVQTIVQAHGGHIDVSSSPETGTLFSVKLRAE</sequence>
<dbReference type="AlphaFoldDB" id="A0A2W5T776"/>
<dbReference type="Pfam" id="PF08448">
    <property type="entry name" value="PAS_4"/>
    <property type="match status" value="1"/>
</dbReference>
<dbReference type="PROSITE" id="PS50112">
    <property type="entry name" value="PAS"/>
    <property type="match status" value="1"/>
</dbReference>
<dbReference type="Gene3D" id="3.30.565.10">
    <property type="entry name" value="Histidine kinase-like ATPase, C-terminal domain"/>
    <property type="match status" value="1"/>
</dbReference>
<dbReference type="InterPro" id="IPR003594">
    <property type="entry name" value="HATPase_dom"/>
</dbReference>
<keyword evidence="6 13" id="KW-0418">Kinase</keyword>
<dbReference type="GO" id="GO:0005524">
    <property type="term" value="F:ATP binding"/>
    <property type="evidence" value="ECO:0007669"/>
    <property type="project" value="UniProtKB-KW"/>
</dbReference>
<evidence type="ECO:0000256" key="9">
    <source>
        <dbReference type="SAM" id="MobiDB-lite"/>
    </source>
</evidence>
<dbReference type="Gene3D" id="3.30.450.20">
    <property type="entry name" value="PAS domain"/>
    <property type="match status" value="1"/>
</dbReference>
<comment type="catalytic activity">
    <reaction evidence="1">
        <text>ATP + protein L-histidine = ADP + protein N-phospho-L-histidine.</text>
        <dbReference type="EC" id="2.7.13.3"/>
    </reaction>
</comment>
<dbReference type="CDD" id="cd00130">
    <property type="entry name" value="PAS"/>
    <property type="match status" value="1"/>
</dbReference>
<evidence type="ECO:0000256" key="1">
    <source>
        <dbReference type="ARBA" id="ARBA00000085"/>
    </source>
</evidence>
<proteinExistence type="predicted"/>